<gene>
    <name evidence="2" type="ORF">BS47DRAFT_1201509</name>
</gene>
<dbReference type="Proteomes" id="UP000886523">
    <property type="component" value="Unassembled WGS sequence"/>
</dbReference>
<keyword evidence="1" id="KW-0472">Membrane</keyword>
<evidence type="ECO:0000256" key="1">
    <source>
        <dbReference type="SAM" id="Phobius"/>
    </source>
</evidence>
<dbReference type="EMBL" id="MU129005">
    <property type="protein sequence ID" value="KAF9511094.1"/>
    <property type="molecule type" value="Genomic_DNA"/>
</dbReference>
<dbReference type="AlphaFoldDB" id="A0A9P6ASV3"/>
<comment type="caution">
    <text evidence="2">The sequence shown here is derived from an EMBL/GenBank/DDBJ whole genome shotgun (WGS) entry which is preliminary data.</text>
</comment>
<evidence type="ECO:0000313" key="2">
    <source>
        <dbReference type="EMBL" id="KAF9511094.1"/>
    </source>
</evidence>
<sequence>MSGLFSRPSTLRSSLTPAVQYVATSPSVLGMSWKECVSYVHTGISVALFLSVIVSIFPSIPLFFRHGRPAVSPTSSDLASVTASGSRDDLRHALGCDKVDIQSTMSAVLGACWSSLLSMVQKPGVKRNNDRATRQAWVRLAEMELLEEGSMSITRRVYTSARLISCLVSPSPSELATLALICYPIVCLVSARAWGIGQNRNLSKHERILFDRPVEEAVELYRAGVEILPMQMQDKKDTIDERITPLGLIAAGFVCEQLRNAARELFLKSTLGDSPSADDVAEEDPIVQSREGEATDAIDKAELSEAVALGRGLTRPVQALTNLWEEVSADVQVADVAVVTADVDGGGRDNLLSDAKSFLDAIALYRHISSPPPGSPAFSENSTLFAETSSSSPATMLGLAGPTDYVNIRVGGEVEAALRLALLRVLASSAFDRSVQTDEARDRLVDLLQDRCKHQ</sequence>
<keyword evidence="3" id="KW-1185">Reference proteome</keyword>
<accession>A0A9P6ASV3</accession>
<feature type="transmembrane region" description="Helical" evidence="1">
    <location>
        <begin position="39"/>
        <end position="64"/>
    </location>
</feature>
<name>A0A9P6ASV3_9AGAM</name>
<evidence type="ECO:0000313" key="3">
    <source>
        <dbReference type="Proteomes" id="UP000886523"/>
    </source>
</evidence>
<organism evidence="2 3">
    <name type="scientific">Hydnum rufescens UP504</name>
    <dbReference type="NCBI Taxonomy" id="1448309"/>
    <lineage>
        <taxon>Eukaryota</taxon>
        <taxon>Fungi</taxon>
        <taxon>Dikarya</taxon>
        <taxon>Basidiomycota</taxon>
        <taxon>Agaricomycotina</taxon>
        <taxon>Agaricomycetes</taxon>
        <taxon>Cantharellales</taxon>
        <taxon>Hydnaceae</taxon>
        <taxon>Hydnum</taxon>
    </lineage>
</organism>
<reference evidence="2" key="1">
    <citation type="journal article" date="2020" name="Nat. Commun.">
        <title>Large-scale genome sequencing of mycorrhizal fungi provides insights into the early evolution of symbiotic traits.</title>
        <authorList>
            <person name="Miyauchi S."/>
            <person name="Kiss E."/>
            <person name="Kuo A."/>
            <person name="Drula E."/>
            <person name="Kohler A."/>
            <person name="Sanchez-Garcia M."/>
            <person name="Morin E."/>
            <person name="Andreopoulos B."/>
            <person name="Barry K.W."/>
            <person name="Bonito G."/>
            <person name="Buee M."/>
            <person name="Carver A."/>
            <person name="Chen C."/>
            <person name="Cichocki N."/>
            <person name="Clum A."/>
            <person name="Culley D."/>
            <person name="Crous P.W."/>
            <person name="Fauchery L."/>
            <person name="Girlanda M."/>
            <person name="Hayes R.D."/>
            <person name="Keri Z."/>
            <person name="LaButti K."/>
            <person name="Lipzen A."/>
            <person name="Lombard V."/>
            <person name="Magnuson J."/>
            <person name="Maillard F."/>
            <person name="Murat C."/>
            <person name="Nolan M."/>
            <person name="Ohm R.A."/>
            <person name="Pangilinan J."/>
            <person name="Pereira M.F."/>
            <person name="Perotto S."/>
            <person name="Peter M."/>
            <person name="Pfister S."/>
            <person name="Riley R."/>
            <person name="Sitrit Y."/>
            <person name="Stielow J.B."/>
            <person name="Szollosi G."/>
            <person name="Zifcakova L."/>
            <person name="Stursova M."/>
            <person name="Spatafora J.W."/>
            <person name="Tedersoo L."/>
            <person name="Vaario L.M."/>
            <person name="Yamada A."/>
            <person name="Yan M."/>
            <person name="Wang P."/>
            <person name="Xu J."/>
            <person name="Bruns T."/>
            <person name="Baldrian P."/>
            <person name="Vilgalys R."/>
            <person name="Dunand C."/>
            <person name="Henrissat B."/>
            <person name="Grigoriev I.V."/>
            <person name="Hibbett D."/>
            <person name="Nagy L.G."/>
            <person name="Martin F.M."/>
        </authorList>
    </citation>
    <scope>NUCLEOTIDE SEQUENCE</scope>
    <source>
        <strain evidence="2">UP504</strain>
    </source>
</reference>
<keyword evidence="1" id="KW-1133">Transmembrane helix</keyword>
<keyword evidence="1" id="KW-0812">Transmembrane</keyword>
<protein>
    <submittedName>
        <fullName evidence="2">Uncharacterized protein</fullName>
    </submittedName>
</protein>
<proteinExistence type="predicted"/>